<feature type="domain" description="Right handed beta helix" evidence="1">
    <location>
        <begin position="111"/>
        <end position="272"/>
    </location>
</feature>
<dbReference type="InterPro" id="IPR012334">
    <property type="entry name" value="Pectin_lyas_fold"/>
</dbReference>
<dbReference type="Proteomes" id="UP000740413">
    <property type="component" value="Unassembled WGS sequence"/>
</dbReference>
<name>A0ABS5WJ44_9FLAO</name>
<evidence type="ECO:0000313" key="2">
    <source>
        <dbReference type="EMBL" id="MBT2163199.1"/>
    </source>
</evidence>
<proteinExistence type="predicted"/>
<keyword evidence="3" id="KW-1185">Reference proteome</keyword>
<dbReference type="InterPro" id="IPR011050">
    <property type="entry name" value="Pectin_lyase_fold/virulence"/>
</dbReference>
<evidence type="ECO:0000313" key="3">
    <source>
        <dbReference type="Proteomes" id="UP000740413"/>
    </source>
</evidence>
<dbReference type="RefSeq" id="WP_214613166.1">
    <property type="nucleotide sequence ID" value="NZ_JACATN010000006.1"/>
</dbReference>
<evidence type="ECO:0000259" key="1">
    <source>
        <dbReference type="Pfam" id="PF13229"/>
    </source>
</evidence>
<gene>
    <name evidence="2" type="ORF">HW347_18150</name>
</gene>
<organism evidence="2 3">
    <name type="scientific">Zobellia barbeyronii</name>
    <dbReference type="NCBI Taxonomy" id="2748009"/>
    <lineage>
        <taxon>Bacteria</taxon>
        <taxon>Pseudomonadati</taxon>
        <taxon>Bacteroidota</taxon>
        <taxon>Flavobacteriia</taxon>
        <taxon>Flavobacteriales</taxon>
        <taxon>Flavobacteriaceae</taxon>
        <taxon>Zobellia</taxon>
    </lineage>
</organism>
<dbReference type="InterPro" id="IPR006626">
    <property type="entry name" value="PbH1"/>
</dbReference>
<dbReference type="SUPFAM" id="SSF51126">
    <property type="entry name" value="Pectin lyase-like"/>
    <property type="match status" value="1"/>
</dbReference>
<reference evidence="2 3" key="1">
    <citation type="submission" date="2020-06" db="EMBL/GenBank/DDBJ databases">
        <authorList>
            <person name="Isaeva M.P."/>
            <person name="Chernysheva N.Y."/>
        </authorList>
    </citation>
    <scope>NUCLEOTIDE SEQUENCE [LARGE SCALE GENOMIC DNA]</scope>
    <source>
        <strain evidence="2 3">KMM 6746</strain>
    </source>
</reference>
<dbReference type="Gene3D" id="2.160.20.10">
    <property type="entry name" value="Single-stranded right-handed beta-helix, Pectin lyase-like"/>
    <property type="match status" value="1"/>
</dbReference>
<accession>A0ABS5WJ44</accession>
<dbReference type="InterPro" id="IPR039448">
    <property type="entry name" value="Beta_helix"/>
</dbReference>
<dbReference type="Pfam" id="PF13229">
    <property type="entry name" value="Beta_helix"/>
    <property type="match status" value="1"/>
</dbReference>
<dbReference type="SMART" id="SM00710">
    <property type="entry name" value="PbH1"/>
    <property type="match status" value="5"/>
</dbReference>
<sequence length="429" mass="48138">MKNIRTKLVLTIYMIICPFSFAIIAQSAKISTFDFTENPSNAIRKAIKSDYDTIIINKQFKPWVIQPIHFQNIINKVIIIEKGVEIHAINGGFGKSGDCLFKFDSCRNIEIIGNGAQLKMNKKEYTKGEWRHGISIRNCKDIKITDISIEGSGGDGVYISGNSSIKGTYSENISINRLISFNNKRQGLSIISAKNVLINKCVFKETLGTLPGAGIDLEPNNKFDRLESIVFLDCIFEDNDHAGILLALHKLEASSKPISVEFVKCLIRNNHNETNKYVASEIVFGANKVSPVKGSVIFDNCLIENSKWGMFFSRKVAQSYTVTFRDCTARNICKNNTYPAILLEVPDYFEGSYDLGGYVFDNVLIEYETKVPTIMIRGSRINTLKSLSNVSGNLTLKTFNKVDKVAFIQYDPMNNVMVDLQINNIPINQ</sequence>
<comment type="caution">
    <text evidence="2">The sequence shown here is derived from an EMBL/GenBank/DDBJ whole genome shotgun (WGS) entry which is preliminary data.</text>
</comment>
<reference evidence="3" key="2">
    <citation type="submission" date="2023-07" db="EMBL/GenBank/DDBJ databases">
        <title>Zobellia barbeyronii sp. nov., a new marine flavobacterium, isolated from green and red algae.</title>
        <authorList>
            <person name="Nedashkovskaya O.I."/>
            <person name="Otstavnykh N."/>
            <person name="Zhukova N."/>
            <person name="Guzev K."/>
            <person name="Chausova V."/>
            <person name="Tekutyeva L."/>
            <person name="Mikhailov V."/>
            <person name="Isaeva M."/>
        </authorList>
    </citation>
    <scope>NUCLEOTIDE SEQUENCE [LARGE SCALE GENOMIC DNA]</scope>
    <source>
        <strain evidence="3">KMM 6746</strain>
    </source>
</reference>
<protein>
    <submittedName>
        <fullName evidence="2">Right-handed parallel beta-helix repeat-containing protein</fullName>
    </submittedName>
</protein>
<dbReference type="EMBL" id="JACATN010000006">
    <property type="protein sequence ID" value="MBT2163199.1"/>
    <property type="molecule type" value="Genomic_DNA"/>
</dbReference>